<keyword evidence="1" id="KW-0472">Membrane</keyword>
<gene>
    <name evidence="2" type="ORF">C2G38_2121175</name>
</gene>
<feature type="transmembrane region" description="Helical" evidence="1">
    <location>
        <begin position="12"/>
        <end position="30"/>
    </location>
</feature>
<sequence length="63" mass="7649">MSYNTHAYKGLLNFYLLIGFIIINICCLSLKKLEEMDGFIIDKWMKSVLYYNRIIFNLFLFWL</sequence>
<dbReference type="Proteomes" id="UP000266673">
    <property type="component" value="Unassembled WGS sequence"/>
</dbReference>
<keyword evidence="1" id="KW-1133">Transmembrane helix</keyword>
<dbReference type="AlphaFoldDB" id="A0A397U1X6"/>
<reference evidence="2 3" key="1">
    <citation type="submission" date="2018-06" db="EMBL/GenBank/DDBJ databases">
        <title>Comparative genomics reveals the genomic features of Rhizophagus irregularis, R. cerebriforme, R. diaphanum and Gigaspora rosea, and their symbiotic lifestyle signature.</title>
        <authorList>
            <person name="Morin E."/>
            <person name="San Clemente H."/>
            <person name="Chen E.C.H."/>
            <person name="De La Providencia I."/>
            <person name="Hainaut M."/>
            <person name="Kuo A."/>
            <person name="Kohler A."/>
            <person name="Murat C."/>
            <person name="Tang N."/>
            <person name="Roy S."/>
            <person name="Loubradou J."/>
            <person name="Henrissat B."/>
            <person name="Grigoriev I.V."/>
            <person name="Corradi N."/>
            <person name="Roux C."/>
            <person name="Martin F.M."/>
        </authorList>
    </citation>
    <scope>NUCLEOTIDE SEQUENCE [LARGE SCALE GENOMIC DNA]</scope>
    <source>
        <strain evidence="2 3">DAOM 194757</strain>
    </source>
</reference>
<evidence type="ECO:0000313" key="3">
    <source>
        <dbReference type="Proteomes" id="UP000266673"/>
    </source>
</evidence>
<evidence type="ECO:0000256" key="1">
    <source>
        <dbReference type="SAM" id="Phobius"/>
    </source>
</evidence>
<comment type="caution">
    <text evidence="2">The sequence shown here is derived from an EMBL/GenBank/DDBJ whole genome shotgun (WGS) entry which is preliminary data.</text>
</comment>
<name>A0A397U1X6_9GLOM</name>
<protein>
    <submittedName>
        <fullName evidence="2">Uncharacterized protein</fullName>
    </submittedName>
</protein>
<keyword evidence="3" id="KW-1185">Reference proteome</keyword>
<dbReference type="EMBL" id="QKWP01002228">
    <property type="protein sequence ID" value="RIB04210.1"/>
    <property type="molecule type" value="Genomic_DNA"/>
</dbReference>
<organism evidence="2 3">
    <name type="scientific">Gigaspora rosea</name>
    <dbReference type="NCBI Taxonomy" id="44941"/>
    <lineage>
        <taxon>Eukaryota</taxon>
        <taxon>Fungi</taxon>
        <taxon>Fungi incertae sedis</taxon>
        <taxon>Mucoromycota</taxon>
        <taxon>Glomeromycotina</taxon>
        <taxon>Glomeromycetes</taxon>
        <taxon>Diversisporales</taxon>
        <taxon>Gigasporaceae</taxon>
        <taxon>Gigaspora</taxon>
    </lineage>
</organism>
<accession>A0A397U1X6</accession>
<proteinExistence type="predicted"/>
<keyword evidence="1" id="KW-0812">Transmembrane</keyword>
<evidence type="ECO:0000313" key="2">
    <source>
        <dbReference type="EMBL" id="RIB04210.1"/>
    </source>
</evidence>